<dbReference type="InterPro" id="IPR026057">
    <property type="entry name" value="TBL_C"/>
</dbReference>
<evidence type="ECO:0000256" key="4">
    <source>
        <dbReference type="ARBA" id="ARBA00022968"/>
    </source>
</evidence>
<evidence type="ECO:0000256" key="3">
    <source>
        <dbReference type="ARBA" id="ARBA00022692"/>
    </source>
</evidence>
<evidence type="ECO:0000256" key="6">
    <source>
        <dbReference type="ARBA" id="ARBA00023136"/>
    </source>
</evidence>
<dbReference type="Proteomes" id="UP000245207">
    <property type="component" value="Unassembled WGS sequence"/>
</dbReference>
<dbReference type="GO" id="GO:0005794">
    <property type="term" value="C:Golgi apparatus"/>
    <property type="evidence" value="ECO:0007669"/>
    <property type="project" value="TreeGrafter"/>
</dbReference>
<evidence type="ECO:0000256" key="2">
    <source>
        <dbReference type="ARBA" id="ARBA00007727"/>
    </source>
</evidence>
<dbReference type="PANTHER" id="PTHR32285">
    <property type="entry name" value="PROTEIN TRICHOME BIREFRINGENCE-LIKE 9-RELATED"/>
    <property type="match status" value="1"/>
</dbReference>
<dbReference type="OrthoDB" id="630188at2759"/>
<reference evidence="9 10" key="1">
    <citation type="journal article" date="2018" name="Mol. Plant">
        <title>The genome of Artemisia annua provides insight into the evolution of Asteraceae family and artemisinin biosynthesis.</title>
        <authorList>
            <person name="Shen Q."/>
            <person name="Zhang L."/>
            <person name="Liao Z."/>
            <person name="Wang S."/>
            <person name="Yan T."/>
            <person name="Shi P."/>
            <person name="Liu M."/>
            <person name="Fu X."/>
            <person name="Pan Q."/>
            <person name="Wang Y."/>
            <person name="Lv Z."/>
            <person name="Lu X."/>
            <person name="Zhang F."/>
            <person name="Jiang W."/>
            <person name="Ma Y."/>
            <person name="Chen M."/>
            <person name="Hao X."/>
            <person name="Li L."/>
            <person name="Tang Y."/>
            <person name="Lv G."/>
            <person name="Zhou Y."/>
            <person name="Sun X."/>
            <person name="Brodelius P.E."/>
            <person name="Rose J.K.C."/>
            <person name="Tang K."/>
        </authorList>
    </citation>
    <scope>NUCLEOTIDE SEQUENCE [LARGE SCALE GENOMIC DNA]</scope>
    <source>
        <strain evidence="10">cv. Huhao1</strain>
        <tissue evidence="9">Leaf</tissue>
    </source>
</reference>
<keyword evidence="4" id="KW-0735">Signal-anchor</keyword>
<dbReference type="InterPro" id="IPR025846">
    <property type="entry name" value="TBL_N"/>
</dbReference>
<dbReference type="Pfam" id="PF14416">
    <property type="entry name" value="PMR5N"/>
    <property type="match status" value="1"/>
</dbReference>
<feature type="domain" description="Trichome birefringence-like N-terminal" evidence="8">
    <location>
        <begin position="470"/>
        <end position="523"/>
    </location>
</feature>
<evidence type="ECO:0000256" key="5">
    <source>
        <dbReference type="ARBA" id="ARBA00022989"/>
    </source>
</evidence>
<dbReference type="InterPro" id="IPR029962">
    <property type="entry name" value="TBL"/>
</dbReference>
<comment type="similarity">
    <text evidence="2">Belongs to the PC-esterase family. TBL subfamily.</text>
</comment>
<protein>
    <submittedName>
        <fullName evidence="9">Protein trichome birefringence-like 2</fullName>
    </submittedName>
</protein>
<evidence type="ECO:0000259" key="7">
    <source>
        <dbReference type="Pfam" id="PF13839"/>
    </source>
</evidence>
<comment type="caution">
    <text evidence="9">The sequence shown here is derived from an EMBL/GenBank/DDBJ whole genome shotgun (WGS) entry which is preliminary data.</text>
</comment>
<dbReference type="PANTHER" id="PTHR32285:SF208">
    <property type="entry name" value="PROTEIN TRICHOME BIREFRINGENCE-LIKE 2"/>
    <property type="match status" value="1"/>
</dbReference>
<dbReference type="EMBL" id="PKPP01007592">
    <property type="protein sequence ID" value="PWA52974.1"/>
    <property type="molecule type" value="Genomic_DNA"/>
</dbReference>
<keyword evidence="5" id="KW-1133">Transmembrane helix</keyword>
<name>A0A2U1LVH5_ARTAN</name>
<keyword evidence="3" id="KW-0812">Transmembrane</keyword>
<proteinExistence type="inferred from homology"/>
<organism evidence="9 10">
    <name type="scientific">Artemisia annua</name>
    <name type="common">Sweet wormwood</name>
    <dbReference type="NCBI Taxonomy" id="35608"/>
    <lineage>
        <taxon>Eukaryota</taxon>
        <taxon>Viridiplantae</taxon>
        <taxon>Streptophyta</taxon>
        <taxon>Embryophyta</taxon>
        <taxon>Tracheophyta</taxon>
        <taxon>Spermatophyta</taxon>
        <taxon>Magnoliopsida</taxon>
        <taxon>eudicotyledons</taxon>
        <taxon>Gunneridae</taxon>
        <taxon>Pentapetalae</taxon>
        <taxon>asterids</taxon>
        <taxon>campanulids</taxon>
        <taxon>Asterales</taxon>
        <taxon>Asteraceae</taxon>
        <taxon>Asteroideae</taxon>
        <taxon>Anthemideae</taxon>
        <taxon>Artemisiinae</taxon>
        <taxon>Artemisia</taxon>
    </lineage>
</organism>
<feature type="domain" description="Trichome birefringence-like C-terminal" evidence="7">
    <location>
        <begin position="646"/>
        <end position="748"/>
    </location>
</feature>
<evidence type="ECO:0000313" key="10">
    <source>
        <dbReference type="Proteomes" id="UP000245207"/>
    </source>
</evidence>
<gene>
    <name evidence="9" type="ORF">CTI12_AA449720</name>
</gene>
<comment type="subcellular location">
    <subcellularLocation>
        <location evidence="1">Membrane</location>
        <topology evidence="1">Single-pass membrane protein</topology>
    </subcellularLocation>
</comment>
<evidence type="ECO:0000259" key="8">
    <source>
        <dbReference type="Pfam" id="PF14416"/>
    </source>
</evidence>
<feature type="domain" description="Trichome birefringence-like C-terminal" evidence="7">
    <location>
        <begin position="524"/>
        <end position="590"/>
    </location>
</feature>
<dbReference type="GO" id="GO:0016020">
    <property type="term" value="C:membrane"/>
    <property type="evidence" value="ECO:0007669"/>
    <property type="project" value="UniProtKB-SubCell"/>
</dbReference>
<keyword evidence="6" id="KW-0472">Membrane</keyword>
<keyword evidence="10" id="KW-1185">Reference proteome</keyword>
<dbReference type="AlphaFoldDB" id="A0A2U1LVH5"/>
<dbReference type="Pfam" id="PF13839">
    <property type="entry name" value="PC-Esterase"/>
    <property type="match status" value="2"/>
</dbReference>
<sequence>MVVSTSTWIKDKDNGMLNVELKTSDLWSRQHTIRYPRRNHQKSAYQVTCSIVSFDLTSEEFMEISYPASLAVCQESILHLDNIRDSLVVIQYKFEPEKPVYSVWKMMEHGVSKSFTKLYTINTTDVISHLYGFRKSGELIAETENNPQMGLFAYDPESEHINYIGMLGTRDFSYAFSYAETLLLLDHRDCSIYFNMEKDLMKHDFDRIELEEMVQVALLYTQFNPLNRPKMSGVLRMLKGEGLVERWEASQSIETPRFRALESFPQRFGWLGFGTRAYKHVVFSNCNPISNSFVFRGFSVDNTSSNSSALISWSLSFTRNPAVNSSSNGKLGDLGDAHFSNFTNDVKNGSFNGVYDEKSDFEGTLLSNVTNDVKNGGFNGVYDTKSGFEGTLLSNVTNDVKNVSFGSNSVKSDNSESTLLSNVANDVKNSSFDAISDDSLDGKVLIGGKDANVSNVNVGLMLGNFSSSYKECDIFDGRWVRDDTKPYYPAGSCPYIDRDFDCHLNKRPDDGYVKWKWQPFGCDIPSLNATDFLERLRGKKLVFIGDSLNRNMWESLVCILRASVPNKKRVYEISGRHEFKKKGFYAFRFEVISEAYPVTHFKITICRIDFGLGFSVSCEETSFKGVKMVHWITLRLSSEALICHSLKGGQWNSGGQCHKETEPIFNTSHFKKYPSKMRAFDNVLREMQTPVVYLNISRLTDYRKDGHPSIYRMEYKTVEEQIAAERSQDCSHWCLPGVPDTWNELLYASLLKVGRGSWKI</sequence>
<evidence type="ECO:0000313" key="9">
    <source>
        <dbReference type="EMBL" id="PWA52974.1"/>
    </source>
</evidence>
<dbReference type="GO" id="GO:0016413">
    <property type="term" value="F:O-acetyltransferase activity"/>
    <property type="evidence" value="ECO:0007669"/>
    <property type="project" value="InterPro"/>
</dbReference>
<accession>A0A2U1LVH5</accession>
<evidence type="ECO:0000256" key="1">
    <source>
        <dbReference type="ARBA" id="ARBA00004167"/>
    </source>
</evidence>